<proteinExistence type="predicted"/>
<dbReference type="InterPro" id="IPR036890">
    <property type="entry name" value="HATPase_C_sf"/>
</dbReference>
<keyword evidence="1" id="KW-0418">Kinase</keyword>
<feature type="compositionally biased region" description="Pro residues" evidence="2">
    <location>
        <begin position="1"/>
        <end position="10"/>
    </location>
</feature>
<dbReference type="PANTHER" id="PTHR35526">
    <property type="entry name" value="ANTI-SIGMA-F FACTOR RSBW-RELATED"/>
    <property type="match status" value="1"/>
</dbReference>
<dbReference type="InterPro" id="IPR050267">
    <property type="entry name" value="Anti-sigma-factor_SerPK"/>
</dbReference>
<dbReference type="EMBL" id="BMVF01000003">
    <property type="protein sequence ID" value="GHD85823.1"/>
    <property type="molecule type" value="Genomic_DNA"/>
</dbReference>
<reference evidence="4" key="2">
    <citation type="submission" date="2020-09" db="EMBL/GenBank/DDBJ databases">
        <authorList>
            <person name="Sun Q."/>
            <person name="Ohkuma M."/>
        </authorList>
    </citation>
    <scope>NUCLEOTIDE SEQUENCE</scope>
    <source>
        <strain evidence="4">JCM 4654</strain>
    </source>
</reference>
<evidence type="ECO:0000313" key="4">
    <source>
        <dbReference type="EMBL" id="GHD85823.1"/>
    </source>
</evidence>
<accession>A0A918Y0P4</accession>
<dbReference type="PANTHER" id="PTHR35526:SF3">
    <property type="entry name" value="ANTI-SIGMA-F FACTOR RSBW"/>
    <property type="match status" value="1"/>
</dbReference>
<comment type="caution">
    <text evidence="4">The sequence shown here is derived from an EMBL/GenBank/DDBJ whole genome shotgun (WGS) entry which is preliminary data.</text>
</comment>
<keyword evidence="5" id="KW-1185">Reference proteome</keyword>
<feature type="domain" description="Histidine kinase/HSP90-like ATPase" evidence="3">
    <location>
        <begin position="51"/>
        <end position="172"/>
    </location>
</feature>
<dbReference type="Pfam" id="PF13581">
    <property type="entry name" value="HATPase_c_2"/>
    <property type="match status" value="1"/>
</dbReference>
<gene>
    <name evidence="4" type="ORF">GCM10010508_10900</name>
</gene>
<evidence type="ECO:0000259" key="3">
    <source>
        <dbReference type="Pfam" id="PF13581"/>
    </source>
</evidence>
<protein>
    <recommendedName>
        <fullName evidence="3">Histidine kinase/HSP90-like ATPase domain-containing protein</fullName>
    </recommendedName>
</protein>
<evidence type="ECO:0000256" key="2">
    <source>
        <dbReference type="SAM" id="MobiDB-lite"/>
    </source>
</evidence>
<reference evidence="4" key="1">
    <citation type="journal article" date="2014" name="Int. J. Syst. Evol. Microbiol.">
        <title>Complete genome sequence of Corynebacterium casei LMG S-19264T (=DSM 44701T), isolated from a smear-ripened cheese.</title>
        <authorList>
            <consortium name="US DOE Joint Genome Institute (JGI-PGF)"/>
            <person name="Walter F."/>
            <person name="Albersmeier A."/>
            <person name="Kalinowski J."/>
            <person name="Ruckert C."/>
        </authorList>
    </citation>
    <scope>NUCLEOTIDE SEQUENCE</scope>
    <source>
        <strain evidence="4">JCM 4654</strain>
    </source>
</reference>
<name>A0A918Y0P4_9ACTN</name>
<organism evidence="4 5">
    <name type="scientific">Streptomyces naganishii JCM 4654</name>
    <dbReference type="NCBI Taxonomy" id="1306179"/>
    <lineage>
        <taxon>Bacteria</taxon>
        <taxon>Bacillati</taxon>
        <taxon>Actinomycetota</taxon>
        <taxon>Actinomycetes</taxon>
        <taxon>Kitasatosporales</taxon>
        <taxon>Streptomycetaceae</taxon>
        <taxon>Streptomyces</taxon>
    </lineage>
</organism>
<feature type="compositionally biased region" description="Basic and acidic residues" evidence="2">
    <location>
        <begin position="33"/>
        <end position="43"/>
    </location>
</feature>
<feature type="region of interest" description="Disordered" evidence="2">
    <location>
        <begin position="1"/>
        <end position="56"/>
    </location>
</feature>
<dbReference type="GO" id="GO:0004674">
    <property type="term" value="F:protein serine/threonine kinase activity"/>
    <property type="evidence" value="ECO:0007669"/>
    <property type="project" value="UniProtKB-KW"/>
</dbReference>
<dbReference type="SUPFAM" id="SSF55874">
    <property type="entry name" value="ATPase domain of HSP90 chaperone/DNA topoisomerase II/histidine kinase"/>
    <property type="match status" value="1"/>
</dbReference>
<keyword evidence="1" id="KW-0723">Serine/threonine-protein kinase</keyword>
<evidence type="ECO:0000256" key="1">
    <source>
        <dbReference type="ARBA" id="ARBA00022527"/>
    </source>
</evidence>
<dbReference type="InterPro" id="IPR003594">
    <property type="entry name" value="HATPase_dom"/>
</dbReference>
<sequence length="186" mass="19195">MKPPGGPGPRGPGGRSELATGRGGDGGAPGSDRTVRSEERQRAEAGAGQGPAAVTSAAEARAYARSVVREKWDSPLRTAREEDVVDLLLVVSELVTNAIRHGQGLAGFDAAVDGDGVRVVVRDRSDVVPRGALGSGELPRGHHGSGYGWPLIVRLAREIAVDRLDGGGKSVSVLVPLRESGRPDTA</sequence>
<keyword evidence="1" id="KW-0808">Transferase</keyword>
<dbReference type="Proteomes" id="UP000608955">
    <property type="component" value="Unassembled WGS sequence"/>
</dbReference>
<dbReference type="Gene3D" id="3.30.565.10">
    <property type="entry name" value="Histidine kinase-like ATPase, C-terminal domain"/>
    <property type="match status" value="1"/>
</dbReference>
<evidence type="ECO:0000313" key="5">
    <source>
        <dbReference type="Proteomes" id="UP000608955"/>
    </source>
</evidence>
<dbReference type="AlphaFoldDB" id="A0A918Y0P4"/>